<evidence type="ECO:0000256" key="7">
    <source>
        <dbReference type="SAM" id="Phobius"/>
    </source>
</evidence>
<dbReference type="InterPro" id="IPR050171">
    <property type="entry name" value="MFS_Transporters"/>
</dbReference>
<organism evidence="9 10">
    <name type="scientific">Klenkia terrae</name>
    <dbReference type="NCBI Taxonomy" id="1052259"/>
    <lineage>
        <taxon>Bacteria</taxon>
        <taxon>Bacillati</taxon>
        <taxon>Actinomycetota</taxon>
        <taxon>Actinomycetes</taxon>
        <taxon>Geodermatophilales</taxon>
        <taxon>Geodermatophilaceae</taxon>
        <taxon>Klenkia</taxon>
    </lineage>
</organism>
<feature type="transmembrane region" description="Helical" evidence="7">
    <location>
        <begin position="249"/>
        <end position="268"/>
    </location>
</feature>
<evidence type="ECO:0000256" key="5">
    <source>
        <dbReference type="ARBA" id="ARBA00022989"/>
    </source>
</evidence>
<feature type="transmembrane region" description="Helical" evidence="7">
    <location>
        <begin position="49"/>
        <end position="68"/>
    </location>
</feature>
<feature type="transmembrane region" description="Helical" evidence="7">
    <location>
        <begin position="305"/>
        <end position="321"/>
    </location>
</feature>
<evidence type="ECO:0000256" key="6">
    <source>
        <dbReference type="ARBA" id="ARBA00023136"/>
    </source>
</evidence>
<dbReference type="Gene3D" id="1.20.1250.20">
    <property type="entry name" value="MFS general substrate transporter like domains"/>
    <property type="match status" value="1"/>
</dbReference>
<feature type="transmembrane region" description="Helical" evidence="7">
    <location>
        <begin position="166"/>
        <end position="185"/>
    </location>
</feature>
<accession>A0ABU8E6L0</accession>
<keyword evidence="2" id="KW-0813">Transport</keyword>
<feature type="domain" description="Major facilitator superfamily (MFS) profile" evidence="8">
    <location>
        <begin position="10"/>
        <end position="395"/>
    </location>
</feature>
<keyword evidence="5 7" id="KW-1133">Transmembrane helix</keyword>
<feature type="transmembrane region" description="Helical" evidence="7">
    <location>
        <begin position="104"/>
        <end position="123"/>
    </location>
</feature>
<feature type="transmembrane region" description="Helical" evidence="7">
    <location>
        <begin position="217"/>
        <end position="237"/>
    </location>
</feature>
<feature type="transmembrane region" description="Helical" evidence="7">
    <location>
        <begin position="369"/>
        <end position="391"/>
    </location>
</feature>
<dbReference type="PANTHER" id="PTHR23517">
    <property type="entry name" value="RESISTANCE PROTEIN MDTM, PUTATIVE-RELATED-RELATED"/>
    <property type="match status" value="1"/>
</dbReference>
<comment type="subcellular location">
    <subcellularLocation>
        <location evidence="1">Cell membrane</location>
        <topology evidence="1">Multi-pass membrane protein</topology>
    </subcellularLocation>
</comment>
<dbReference type="EMBL" id="JBAPLV010000012">
    <property type="protein sequence ID" value="MEI4279279.1"/>
    <property type="molecule type" value="Genomic_DNA"/>
</dbReference>
<comment type="caution">
    <text evidence="9">The sequence shown here is derived from an EMBL/GenBank/DDBJ whole genome shotgun (WGS) entry which is preliminary data.</text>
</comment>
<gene>
    <name evidence="9" type="ORF">UXQ13_12460</name>
</gene>
<evidence type="ECO:0000313" key="10">
    <source>
        <dbReference type="Proteomes" id="UP001373496"/>
    </source>
</evidence>
<keyword evidence="10" id="KW-1185">Reference proteome</keyword>
<protein>
    <submittedName>
        <fullName evidence="9">MFS transporter</fullName>
    </submittedName>
</protein>
<dbReference type="PROSITE" id="PS50850">
    <property type="entry name" value="MFS"/>
    <property type="match status" value="1"/>
</dbReference>
<sequence length="413" mass="41206">MPMRLPRAAGFAVASAALVLVFVSAGSPIPLYNTYRAQDGLTDADLSVVTAVYLSMAAVSLLVLGRLSDHLGRRAVGLAALVSSAVGLVLLLDVDGVGELAAGRAFQGLATGLASSALGAYVVDTAPPRRPWLPAVVTGASPMLGIPLGALLSGALVDHGPAPRQLTFVVVGVLLAVVAVLLALGPETVPPGAGRARGAAASLRPRVLVPAGARRPLLAMAGLILATWSVGGFYQAFGPSIAEVELGSTAALTAGAVFASFTVLAFLGGPLTARVPAHRALQAGMLAYAVCMAGVLWALHAGATAAFLVVSLVAGVTQGVAQTGGMQTLLARTAPGERAGLLSTVFLLNYSCAAVPSLVAGRLTTTFSLFQIACGYAVLVVVGVVVAVVLVRPVPAPPGLTAAAGTRSAVPRG</sequence>
<evidence type="ECO:0000256" key="2">
    <source>
        <dbReference type="ARBA" id="ARBA00022448"/>
    </source>
</evidence>
<feature type="transmembrane region" description="Helical" evidence="7">
    <location>
        <begin position="135"/>
        <end position="154"/>
    </location>
</feature>
<dbReference type="Proteomes" id="UP001373496">
    <property type="component" value="Unassembled WGS sequence"/>
</dbReference>
<dbReference type="CDD" id="cd06174">
    <property type="entry name" value="MFS"/>
    <property type="match status" value="1"/>
</dbReference>
<keyword evidence="3" id="KW-1003">Cell membrane</keyword>
<evidence type="ECO:0000259" key="8">
    <source>
        <dbReference type="PROSITE" id="PS50850"/>
    </source>
</evidence>
<proteinExistence type="predicted"/>
<evidence type="ECO:0000313" key="9">
    <source>
        <dbReference type="EMBL" id="MEI4279279.1"/>
    </source>
</evidence>
<dbReference type="PROSITE" id="PS00216">
    <property type="entry name" value="SUGAR_TRANSPORT_1"/>
    <property type="match status" value="1"/>
</dbReference>
<feature type="transmembrane region" description="Helical" evidence="7">
    <location>
        <begin position="341"/>
        <end position="363"/>
    </location>
</feature>
<reference evidence="9 10" key="1">
    <citation type="submission" date="2024-03" db="EMBL/GenBank/DDBJ databases">
        <title>Draft genome sequence of Klenkia terrae.</title>
        <authorList>
            <person name="Duangmal K."/>
            <person name="Chantavorakit T."/>
        </authorList>
    </citation>
    <scope>NUCLEOTIDE SEQUENCE [LARGE SCALE GENOMIC DNA]</scope>
    <source>
        <strain evidence="9 10">JCM 17786</strain>
    </source>
</reference>
<evidence type="ECO:0000256" key="4">
    <source>
        <dbReference type="ARBA" id="ARBA00022692"/>
    </source>
</evidence>
<dbReference type="RefSeq" id="WP_225235637.1">
    <property type="nucleotide sequence ID" value="NZ_JBAPLV010000012.1"/>
</dbReference>
<dbReference type="InterPro" id="IPR036259">
    <property type="entry name" value="MFS_trans_sf"/>
</dbReference>
<name>A0ABU8E6L0_9ACTN</name>
<dbReference type="InterPro" id="IPR005829">
    <property type="entry name" value="Sugar_transporter_CS"/>
</dbReference>
<dbReference type="InterPro" id="IPR011701">
    <property type="entry name" value="MFS"/>
</dbReference>
<keyword evidence="4 7" id="KW-0812">Transmembrane</keyword>
<keyword evidence="6 7" id="KW-0472">Membrane</keyword>
<dbReference type="SUPFAM" id="SSF103473">
    <property type="entry name" value="MFS general substrate transporter"/>
    <property type="match status" value="1"/>
</dbReference>
<dbReference type="InterPro" id="IPR020846">
    <property type="entry name" value="MFS_dom"/>
</dbReference>
<feature type="transmembrane region" description="Helical" evidence="7">
    <location>
        <begin position="75"/>
        <end position="92"/>
    </location>
</feature>
<dbReference type="PANTHER" id="PTHR23517:SF13">
    <property type="entry name" value="MAJOR FACILITATOR SUPERFAMILY MFS_1"/>
    <property type="match status" value="1"/>
</dbReference>
<evidence type="ECO:0000256" key="3">
    <source>
        <dbReference type="ARBA" id="ARBA00022475"/>
    </source>
</evidence>
<dbReference type="Pfam" id="PF07690">
    <property type="entry name" value="MFS_1"/>
    <property type="match status" value="1"/>
</dbReference>
<evidence type="ECO:0000256" key="1">
    <source>
        <dbReference type="ARBA" id="ARBA00004651"/>
    </source>
</evidence>